<keyword evidence="1" id="KW-0732">Signal</keyword>
<proteinExistence type="predicted"/>
<dbReference type="OrthoDB" id="4317676at2"/>
<dbReference type="AlphaFoldDB" id="A0A010YQJ7"/>
<dbReference type="Proteomes" id="UP000021053">
    <property type="component" value="Unassembled WGS sequence"/>
</dbReference>
<dbReference type="InterPro" id="IPR015791">
    <property type="entry name" value="Antimic/Inh_G_crystallin-like"/>
</dbReference>
<protein>
    <recommendedName>
        <fullName evidence="2">Streptomyces killer toxin-like beta/gamma crystallin domain-containing protein</fullName>
    </recommendedName>
</protein>
<sequence length="121" mass="13143">MSRKFHGGRNGMRKPTTVALTIVAMALAVLGWQSPALAVNEVACGTRTDLAKAWDVSGTHCYANAGAMSINLTNVTRLCAGNNVVSWTVWPTATSATQLRQNRWQCNYDVRFVKATRVSIS</sequence>
<dbReference type="Pfam" id="PF09076">
    <property type="entry name" value="Crystall_2"/>
    <property type="match status" value="1"/>
</dbReference>
<keyword evidence="4" id="KW-1185">Reference proteome</keyword>
<dbReference type="EMBL" id="JFBT01000001">
    <property type="protein sequence ID" value="EXG82470.1"/>
    <property type="molecule type" value="Genomic_DNA"/>
</dbReference>
<dbReference type="Gene3D" id="2.60.20.30">
    <property type="match status" value="1"/>
</dbReference>
<feature type="domain" description="Streptomyces killer toxin-like beta/gamma crystallin" evidence="2">
    <location>
        <begin position="60"/>
        <end position="88"/>
    </location>
</feature>
<evidence type="ECO:0000259" key="2">
    <source>
        <dbReference type="Pfam" id="PF09076"/>
    </source>
</evidence>
<accession>A0A010YQJ7</accession>
<feature type="chain" id="PRO_5001458876" description="Streptomyces killer toxin-like beta/gamma crystallin domain-containing protein" evidence="1">
    <location>
        <begin position="39"/>
        <end position="121"/>
    </location>
</feature>
<dbReference type="HOGENOM" id="CLU_2034175_0_0_11"/>
<name>A0A010YQJ7_9ACTN</name>
<comment type="caution">
    <text evidence="3">The sequence shown here is derived from an EMBL/GenBank/DDBJ whole genome shotgun (WGS) entry which is preliminary data.</text>
</comment>
<feature type="signal peptide" evidence="1">
    <location>
        <begin position="1"/>
        <end position="38"/>
    </location>
</feature>
<evidence type="ECO:0000313" key="3">
    <source>
        <dbReference type="EMBL" id="EXG82470.1"/>
    </source>
</evidence>
<evidence type="ECO:0000256" key="1">
    <source>
        <dbReference type="SAM" id="SignalP"/>
    </source>
</evidence>
<evidence type="ECO:0000313" key="4">
    <source>
        <dbReference type="Proteomes" id="UP000021053"/>
    </source>
</evidence>
<organism evidence="3 4">
    <name type="scientific">Cryptosporangium arvum DSM 44712</name>
    <dbReference type="NCBI Taxonomy" id="927661"/>
    <lineage>
        <taxon>Bacteria</taxon>
        <taxon>Bacillati</taxon>
        <taxon>Actinomycetota</taxon>
        <taxon>Actinomycetes</taxon>
        <taxon>Cryptosporangiales</taxon>
        <taxon>Cryptosporangiaceae</taxon>
        <taxon>Cryptosporangium</taxon>
    </lineage>
</organism>
<gene>
    <name evidence="3" type="ORF">CryarDRAFT_3658</name>
</gene>
<dbReference type="InterPro" id="IPR015161">
    <property type="entry name" value="Sklp_toxin_b/g_crystallin"/>
</dbReference>
<reference evidence="3 4" key="1">
    <citation type="submission" date="2013-07" db="EMBL/GenBank/DDBJ databases">
        <authorList>
            <consortium name="DOE Joint Genome Institute"/>
            <person name="Eisen J."/>
            <person name="Huntemann M."/>
            <person name="Han J."/>
            <person name="Chen A."/>
            <person name="Kyrpides N."/>
            <person name="Mavromatis K."/>
            <person name="Markowitz V."/>
            <person name="Palaniappan K."/>
            <person name="Ivanova N."/>
            <person name="Schaumberg A."/>
            <person name="Pati A."/>
            <person name="Liolios K."/>
            <person name="Nordberg H.P."/>
            <person name="Cantor M.N."/>
            <person name="Hua S.X."/>
            <person name="Woyke T."/>
        </authorList>
    </citation>
    <scope>NUCLEOTIDE SEQUENCE [LARGE SCALE GENOMIC DNA]</scope>
    <source>
        <strain evidence="3 4">DSM 44712</strain>
    </source>
</reference>